<feature type="domain" description="ATP-grasp" evidence="5">
    <location>
        <begin position="110"/>
        <end position="319"/>
    </location>
</feature>
<comment type="caution">
    <text evidence="6">The sequence shown here is derived from an EMBL/GenBank/DDBJ whole genome shotgun (WGS) entry which is preliminary data.</text>
</comment>
<evidence type="ECO:0000313" key="6">
    <source>
        <dbReference type="EMBL" id="KKS33077.1"/>
    </source>
</evidence>
<dbReference type="PANTHER" id="PTHR23132">
    <property type="entry name" value="D-ALANINE--D-ALANINE LIGASE"/>
    <property type="match status" value="1"/>
</dbReference>
<dbReference type="InterPro" id="IPR013815">
    <property type="entry name" value="ATP_grasp_subdomain_1"/>
</dbReference>
<evidence type="ECO:0000256" key="1">
    <source>
        <dbReference type="ARBA" id="ARBA00010871"/>
    </source>
</evidence>
<dbReference type="EMBL" id="LCCN01000002">
    <property type="protein sequence ID" value="KKS33077.1"/>
    <property type="molecule type" value="Genomic_DNA"/>
</dbReference>
<organism evidence="6 7">
    <name type="scientific">Candidatus Amesbacteria bacterium GW2011_GWA2_42_12</name>
    <dbReference type="NCBI Taxonomy" id="1618356"/>
    <lineage>
        <taxon>Bacteria</taxon>
        <taxon>Candidatus Amesiibacteriota</taxon>
    </lineage>
</organism>
<comment type="similarity">
    <text evidence="1">Belongs to the D-alanine--D-alanine ligase family.</text>
</comment>
<keyword evidence="3" id="KW-0961">Cell wall biogenesis/degradation</keyword>
<dbReference type="InterPro" id="IPR011761">
    <property type="entry name" value="ATP-grasp"/>
</dbReference>
<gene>
    <name evidence="6" type="ORF">UU93_C0002G0005</name>
</gene>
<dbReference type="InterPro" id="IPR011095">
    <property type="entry name" value="Dala_Dala_lig_C"/>
</dbReference>
<dbReference type="InterPro" id="IPR016185">
    <property type="entry name" value="PreATP-grasp_dom_sf"/>
</dbReference>
<dbReference type="GO" id="GO:0005524">
    <property type="term" value="F:ATP binding"/>
    <property type="evidence" value="ECO:0007669"/>
    <property type="project" value="UniProtKB-UniRule"/>
</dbReference>
<keyword evidence="2 6" id="KW-0436">Ligase</keyword>
<dbReference type="GO" id="GO:0071555">
    <property type="term" value="P:cell wall organization"/>
    <property type="evidence" value="ECO:0007669"/>
    <property type="project" value="UniProtKB-KW"/>
</dbReference>
<evidence type="ECO:0000256" key="4">
    <source>
        <dbReference type="PROSITE-ProRule" id="PRU00409"/>
    </source>
</evidence>
<dbReference type="Pfam" id="PF07478">
    <property type="entry name" value="Dala_Dala_lig_C"/>
    <property type="match status" value="1"/>
</dbReference>
<evidence type="ECO:0000259" key="5">
    <source>
        <dbReference type="PROSITE" id="PS50975"/>
    </source>
</evidence>
<dbReference type="Proteomes" id="UP000034160">
    <property type="component" value="Unassembled WGS sequence"/>
</dbReference>
<dbReference type="PANTHER" id="PTHR23132:SF23">
    <property type="entry name" value="D-ALANINE--D-ALANINE LIGASE B"/>
    <property type="match status" value="1"/>
</dbReference>
<keyword evidence="4" id="KW-0547">Nucleotide-binding</keyword>
<evidence type="ECO:0000313" key="7">
    <source>
        <dbReference type="Proteomes" id="UP000034160"/>
    </source>
</evidence>
<dbReference type="Gene3D" id="3.40.50.20">
    <property type="match status" value="1"/>
</dbReference>
<dbReference type="SUPFAM" id="SSF56059">
    <property type="entry name" value="Glutathione synthetase ATP-binding domain-like"/>
    <property type="match status" value="1"/>
</dbReference>
<evidence type="ECO:0000256" key="3">
    <source>
        <dbReference type="ARBA" id="ARBA00023316"/>
    </source>
</evidence>
<accession>A0A0G0Y8K1</accession>
<dbReference type="AlphaFoldDB" id="A0A0G0Y8K1"/>
<reference evidence="6 7" key="1">
    <citation type="journal article" date="2015" name="Nature">
        <title>rRNA introns, odd ribosomes, and small enigmatic genomes across a large radiation of phyla.</title>
        <authorList>
            <person name="Brown C.T."/>
            <person name="Hug L.A."/>
            <person name="Thomas B.C."/>
            <person name="Sharon I."/>
            <person name="Castelle C.J."/>
            <person name="Singh A."/>
            <person name="Wilkins M.J."/>
            <person name="Williams K.H."/>
            <person name="Banfield J.F."/>
        </authorList>
    </citation>
    <scope>NUCLEOTIDE SEQUENCE [LARGE SCALE GENOMIC DNA]</scope>
</reference>
<evidence type="ECO:0000256" key="2">
    <source>
        <dbReference type="ARBA" id="ARBA00022598"/>
    </source>
</evidence>
<keyword evidence="4" id="KW-0067">ATP-binding</keyword>
<dbReference type="Gene3D" id="3.30.470.20">
    <property type="entry name" value="ATP-grasp fold, B domain"/>
    <property type="match status" value="1"/>
</dbReference>
<dbReference type="GO" id="GO:0046872">
    <property type="term" value="F:metal ion binding"/>
    <property type="evidence" value="ECO:0007669"/>
    <property type="project" value="InterPro"/>
</dbReference>
<dbReference type="Gene3D" id="3.30.1490.20">
    <property type="entry name" value="ATP-grasp fold, A domain"/>
    <property type="match status" value="1"/>
</dbReference>
<dbReference type="STRING" id="1618356.UU93_C0002G0005"/>
<protein>
    <submittedName>
        <fullName evidence="6">D-alanine-D-alanine ligase</fullName>
    </submittedName>
</protein>
<dbReference type="GO" id="GO:0008716">
    <property type="term" value="F:D-alanine-D-alanine ligase activity"/>
    <property type="evidence" value="ECO:0007669"/>
    <property type="project" value="InterPro"/>
</dbReference>
<proteinExistence type="inferred from homology"/>
<dbReference type="SUPFAM" id="SSF52440">
    <property type="entry name" value="PreATP-grasp domain"/>
    <property type="match status" value="1"/>
</dbReference>
<name>A0A0G0Y8K1_9BACT</name>
<dbReference type="PROSITE" id="PS50975">
    <property type="entry name" value="ATP_GRASP"/>
    <property type="match status" value="1"/>
</dbReference>
<sequence>MKVTVLYNLPGTSSTTEIAEADNDTQISAIGIFEELKKLGYQAEILGISQNEIKKLKNLKTDLVFNLIEWSGRESKDGTKVLEILEKANIKYTGSPAWGYRLSCNKILMKKRLDEEKISTPKWQIFKTGKEKITLPYPIIVKPSSEHCAIGVSQTSVCDDEKSVRVKILELIHLYKQPVLGEEFIEGLEAHVTVLQKNGKAWVLPPAVIKFLNHQGFHHILTYESKWQNDNWESKFTKWDELKLSDNILQKIEKLAKKTNDKLGGRSYARIDMRIRDDEVFVLEINNNPGIDFDPDSGIAYSAKKAGLTWDSLLKNIVEEAL</sequence>